<comment type="subcellular location">
    <subcellularLocation>
        <location evidence="1">Cell membrane</location>
        <topology evidence="1">Multi-pass membrane protein</topology>
    </subcellularLocation>
</comment>
<sequence>MTALFPIALIGSFCWAFSQSFLTSDSFFGSLTNIKAWLPNYQFIAAIIADISQATSGLLAIYAAYISAELTIEHYKKRSIIVGISSMASYILIFLHTVRDSRRIEMSYYSAFWFIFGIVVGYVVGVIFGKFGKDQSTNKANRNTILEDVFANMTPLLISLGIALGLHILFAIYRSYQADVIITRSVTAVANRHSSYGLSIFISFLTTLGLWFGYGGTLNFNNTIFDNESVANLSYALSHKSSWNIPYPYTLNALFGGFAQLGGTGAILSLTIAVALFSKNKQHRKVAVYSSFPVFFNISMPVAVGLPTILNPIYLIPFVISPILNMLLGSVAIWFKLFPPLVYPIPNGTPGVLGPLMGTGGNISALIFTIFLVIVDAVIYLPFVKLGNEVERRYQEIKNEEI</sequence>
<feature type="domain" description="PTS EIIC type-3" evidence="9">
    <location>
        <begin position="1"/>
        <end position="383"/>
    </location>
</feature>
<feature type="transmembrane region" description="Helical" evidence="8">
    <location>
        <begin position="110"/>
        <end position="128"/>
    </location>
</feature>
<keyword evidence="7 8" id="KW-0472">Membrane</keyword>
<dbReference type="STRING" id="1423763.FC46_GL001845"/>
<keyword evidence="2" id="KW-0813">Transport</keyword>
<dbReference type="InterPro" id="IPR004501">
    <property type="entry name" value="PTS_EIIC_3"/>
</dbReference>
<dbReference type="PATRIC" id="fig|1423763.3.peg.1881"/>
<dbReference type="GO" id="GO:0009401">
    <property type="term" value="P:phosphoenolpyruvate-dependent sugar phosphotransferase system"/>
    <property type="evidence" value="ECO:0007669"/>
    <property type="project" value="InterPro"/>
</dbReference>
<evidence type="ECO:0000313" key="11">
    <source>
        <dbReference type="Proteomes" id="UP000051036"/>
    </source>
</evidence>
<feature type="transmembrane region" description="Helical" evidence="8">
    <location>
        <begin position="313"/>
        <end position="335"/>
    </location>
</feature>
<evidence type="ECO:0000259" key="9">
    <source>
        <dbReference type="PROSITE" id="PS51105"/>
    </source>
</evidence>
<feature type="transmembrane region" description="Helical" evidence="8">
    <location>
        <begin position="193"/>
        <end position="214"/>
    </location>
</feature>
<keyword evidence="3" id="KW-1003">Cell membrane</keyword>
<evidence type="ECO:0000256" key="5">
    <source>
        <dbReference type="ARBA" id="ARBA00022692"/>
    </source>
</evidence>
<organism evidence="10 11">
    <name type="scientific">Lactobacillus kalixensis DSM 16043</name>
    <dbReference type="NCBI Taxonomy" id="1423763"/>
    <lineage>
        <taxon>Bacteria</taxon>
        <taxon>Bacillati</taxon>
        <taxon>Bacillota</taxon>
        <taxon>Bacilli</taxon>
        <taxon>Lactobacillales</taxon>
        <taxon>Lactobacillaceae</taxon>
        <taxon>Lactobacillus</taxon>
    </lineage>
</organism>
<dbReference type="Proteomes" id="UP000051036">
    <property type="component" value="Unassembled WGS sequence"/>
</dbReference>
<reference evidence="10 11" key="1">
    <citation type="journal article" date="2015" name="Genome Announc.">
        <title>Expanding the biotechnology potential of lactobacilli through comparative genomics of 213 strains and associated genera.</title>
        <authorList>
            <person name="Sun Z."/>
            <person name="Harris H.M."/>
            <person name="McCann A."/>
            <person name="Guo C."/>
            <person name="Argimon S."/>
            <person name="Zhang W."/>
            <person name="Yang X."/>
            <person name="Jeffery I.B."/>
            <person name="Cooney J.C."/>
            <person name="Kagawa T.F."/>
            <person name="Liu W."/>
            <person name="Song Y."/>
            <person name="Salvetti E."/>
            <person name="Wrobel A."/>
            <person name="Rasinkangas P."/>
            <person name="Parkhill J."/>
            <person name="Rea M.C."/>
            <person name="O'Sullivan O."/>
            <person name="Ritari J."/>
            <person name="Douillard F.P."/>
            <person name="Paul Ross R."/>
            <person name="Yang R."/>
            <person name="Briner A.E."/>
            <person name="Felis G.E."/>
            <person name="de Vos W.M."/>
            <person name="Barrangou R."/>
            <person name="Klaenhammer T.R."/>
            <person name="Caufield P.W."/>
            <person name="Cui Y."/>
            <person name="Zhang H."/>
            <person name="O'Toole P.W."/>
        </authorList>
    </citation>
    <scope>NUCLEOTIDE SEQUENCE [LARGE SCALE GENOMIC DNA]</scope>
    <source>
        <strain evidence="10 11">DSM 16043</strain>
    </source>
</reference>
<evidence type="ECO:0000313" key="10">
    <source>
        <dbReference type="EMBL" id="KRL90588.1"/>
    </source>
</evidence>
<dbReference type="AlphaFoldDB" id="A0A0R1UB39"/>
<comment type="caution">
    <text evidence="10">The sequence shown here is derived from an EMBL/GenBank/DDBJ whole genome shotgun (WGS) entry which is preliminary data.</text>
</comment>
<dbReference type="InterPro" id="IPR051088">
    <property type="entry name" value="PTS_Sugar-EIIC/EIIB"/>
</dbReference>
<feature type="transmembrane region" description="Helical" evidence="8">
    <location>
        <begin position="80"/>
        <end position="98"/>
    </location>
</feature>
<proteinExistence type="predicted"/>
<feature type="transmembrane region" description="Helical" evidence="8">
    <location>
        <begin position="249"/>
        <end position="274"/>
    </location>
</feature>
<dbReference type="Pfam" id="PF02378">
    <property type="entry name" value="PTS_EIIC"/>
    <property type="match status" value="1"/>
</dbReference>
<evidence type="ECO:0000256" key="8">
    <source>
        <dbReference type="SAM" id="Phobius"/>
    </source>
</evidence>
<dbReference type="EMBL" id="AZFM01000008">
    <property type="protein sequence ID" value="KRL90588.1"/>
    <property type="molecule type" value="Genomic_DNA"/>
</dbReference>
<dbReference type="GO" id="GO:0008982">
    <property type="term" value="F:protein-N(PI)-phosphohistidine-sugar phosphotransferase activity"/>
    <property type="evidence" value="ECO:0007669"/>
    <property type="project" value="InterPro"/>
</dbReference>
<accession>A0A0R1UB39</accession>
<evidence type="ECO:0000256" key="1">
    <source>
        <dbReference type="ARBA" id="ARBA00004651"/>
    </source>
</evidence>
<dbReference type="GO" id="GO:0005886">
    <property type="term" value="C:plasma membrane"/>
    <property type="evidence" value="ECO:0007669"/>
    <property type="project" value="UniProtKB-SubCell"/>
</dbReference>
<evidence type="ECO:0000256" key="7">
    <source>
        <dbReference type="ARBA" id="ARBA00023136"/>
    </source>
</evidence>
<keyword evidence="6 8" id="KW-1133">Transmembrane helix</keyword>
<dbReference type="PANTHER" id="PTHR33989">
    <property type="match status" value="1"/>
</dbReference>
<evidence type="ECO:0000256" key="6">
    <source>
        <dbReference type="ARBA" id="ARBA00022989"/>
    </source>
</evidence>
<gene>
    <name evidence="10" type="ORF">FC46_GL001845</name>
</gene>
<feature type="transmembrane region" description="Helical" evidence="8">
    <location>
        <begin position="286"/>
        <end position="306"/>
    </location>
</feature>
<protein>
    <recommendedName>
        <fullName evidence="9">PTS EIIC type-3 domain-containing protein</fullName>
    </recommendedName>
</protein>
<feature type="transmembrane region" description="Helical" evidence="8">
    <location>
        <begin position="363"/>
        <end position="383"/>
    </location>
</feature>
<evidence type="ECO:0000256" key="4">
    <source>
        <dbReference type="ARBA" id="ARBA00022597"/>
    </source>
</evidence>
<keyword evidence="11" id="KW-1185">Reference proteome</keyword>
<keyword evidence="5 8" id="KW-0812">Transmembrane</keyword>
<dbReference type="GO" id="GO:1902815">
    <property type="term" value="P:N,N'-diacetylchitobiose import"/>
    <property type="evidence" value="ECO:0007669"/>
    <property type="project" value="TreeGrafter"/>
</dbReference>
<evidence type="ECO:0000256" key="2">
    <source>
        <dbReference type="ARBA" id="ARBA00022448"/>
    </source>
</evidence>
<feature type="transmembrane region" description="Helical" evidence="8">
    <location>
        <begin position="42"/>
        <end position="68"/>
    </location>
</feature>
<dbReference type="PANTHER" id="PTHR33989:SF4">
    <property type="entry name" value="PTS SYSTEM N,N'-DIACETYLCHITOBIOSE-SPECIFIC EIIC COMPONENT"/>
    <property type="match status" value="1"/>
</dbReference>
<feature type="transmembrane region" description="Helical" evidence="8">
    <location>
        <begin position="149"/>
        <end position="173"/>
    </location>
</feature>
<evidence type="ECO:0000256" key="3">
    <source>
        <dbReference type="ARBA" id="ARBA00022475"/>
    </source>
</evidence>
<keyword evidence="4" id="KW-0762">Sugar transport</keyword>
<dbReference type="InterPro" id="IPR003352">
    <property type="entry name" value="PTS_EIIC"/>
</dbReference>
<dbReference type="PROSITE" id="PS51105">
    <property type="entry name" value="PTS_EIIC_TYPE_3"/>
    <property type="match status" value="1"/>
</dbReference>
<name>A0A0R1UB39_9LACO</name>